<dbReference type="EMBL" id="GBXM01045209">
    <property type="protein sequence ID" value="JAH63368.1"/>
    <property type="molecule type" value="Transcribed_RNA"/>
</dbReference>
<name>A0A0E9UEK4_ANGAN</name>
<organism evidence="1">
    <name type="scientific">Anguilla anguilla</name>
    <name type="common">European freshwater eel</name>
    <name type="synonym">Muraena anguilla</name>
    <dbReference type="NCBI Taxonomy" id="7936"/>
    <lineage>
        <taxon>Eukaryota</taxon>
        <taxon>Metazoa</taxon>
        <taxon>Chordata</taxon>
        <taxon>Craniata</taxon>
        <taxon>Vertebrata</taxon>
        <taxon>Euteleostomi</taxon>
        <taxon>Actinopterygii</taxon>
        <taxon>Neopterygii</taxon>
        <taxon>Teleostei</taxon>
        <taxon>Anguilliformes</taxon>
        <taxon>Anguillidae</taxon>
        <taxon>Anguilla</taxon>
    </lineage>
</organism>
<protein>
    <submittedName>
        <fullName evidence="1">Uncharacterized protein</fullName>
    </submittedName>
</protein>
<reference evidence="1" key="2">
    <citation type="journal article" date="2015" name="Fish Shellfish Immunol.">
        <title>Early steps in the European eel (Anguilla anguilla)-Vibrio vulnificus interaction in the gills: Role of the RtxA13 toxin.</title>
        <authorList>
            <person name="Callol A."/>
            <person name="Pajuelo D."/>
            <person name="Ebbesson L."/>
            <person name="Teles M."/>
            <person name="MacKenzie S."/>
            <person name="Amaro C."/>
        </authorList>
    </citation>
    <scope>NUCLEOTIDE SEQUENCE</scope>
</reference>
<sequence length="17" mass="1969">MKCFGNIILLNSLEVQF</sequence>
<proteinExistence type="predicted"/>
<accession>A0A0E9UEK4</accession>
<evidence type="ECO:0000313" key="1">
    <source>
        <dbReference type="EMBL" id="JAH63368.1"/>
    </source>
</evidence>
<dbReference type="AlphaFoldDB" id="A0A0E9UEK4"/>
<reference evidence="1" key="1">
    <citation type="submission" date="2014-11" db="EMBL/GenBank/DDBJ databases">
        <authorList>
            <person name="Amaro Gonzalez C."/>
        </authorList>
    </citation>
    <scope>NUCLEOTIDE SEQUENCE</scope>
</reference>